<comment type="cofactor">
    <cofactor evidence="1">
        <name>pyridoxal 5'-phosphate</name>
        <dbReference type="ChEBI" id="CHEBI:597326"/>
    </cofactor>
</comment>
<dbReference type="InterPro" id="IPR036052">
    <property type="entry name" value="TrpB-like_PALP_sf"/>
</dbReference>
<dbReference type="GO" id="GO:0004794">
    <property type="term" value="F:threonine deaminase activity"/>
    <property type="evidence" value="ECO:0007669"/>
    <property type="project" value="TreeGrafter"/>
</dbReference>
<evidence type="ECO:0000256" key="1">
    <source>
        <dbReference type="ARBA" id="ARBA00001933"/>
    </source>
</evidence>
<reference evidence="6 7" key="1">
    <citation type="submission" date="2017-07" db="EMBL/GenBank/DDBJ databases">
        <title>Draft Genome Sequences of Select Purple Nonsulfur Bacteria.</title>
        <authorList>
            <person name="Lasarre B."/>
            <person name="Mckinlay J.B."/>
        </authorList>
    </citation>
    <scope>NUCLEOTIDE SEQUENCE [LARGE SCALE GENOMIC DNA]</scope>
    <source>
        <strain evidence="6 7">DSM 5909</strain>
    </source>
</reference>
<dbReference type="SUPFAM" id="SSF53686">
    <property type="entry name" value="Tryptophan synthase beta subunit-like PLP-dependent enzymes"/>
    <property type="match status" value="1"/>
</dbReference>
<dbReference type="EMBL" id="NPEX01000057">
    <property type="protein sequence ID" value="RAI44131.1"/>
    <property type="molecule type" value="Genomic_DNA"/>
</dbReference>
<protein>
    <recommendedName>
        <fullName evidence="5">Tryptophan synthase beta chain-like PALP domain-containing protein</fullName>
    </recommendedName>
</protein>
<sequence length="416" mass="44429">MTAQPSTEVSTAIGQRSLGDPSLRFPLSPPLLTGCPATSSEEMQYPLEIDYDYARVPRDLLRQPPLPGLARWAPLLPPLVPELSMGEGGTALIESEAIGRWLGLDLPVWLKDESRNPTWSHKDRLNYCIVSTAVKNKAPGIAVASTGNHGASAAAYARRAGLPCVVISTRDAQPAFVHLQAALGSTFLLVERDARWPTLQRIIDETGFMPASNLTRFHTGNPFGPEGYKTIAYEIWAQLGHELPGTVVLPTGYGEMLFGVYKGFRELKALGLTSRVPRLLSAEPIVRAPLARAMAQNVAAAEVTGPGSIAAGIACTVSSYRAAVALRESGGRPLTFHDTVLREAATQLANDGLWQEFSGVAGIAALHEAIQRGETIEEPVVAVLTSTGLKEMPATVPPPPAEPVSLDRVIATLKKA</sequence>
<dbReference type="AlphaFoldDB" id="A0A327L103"/>
<organism evidence="6 7">
    <name type="scientific">Rhodoplanes roseus</name>
    <dbReference type="NCBI Taxonomy" id="29409"/>
    <lineage>
        <taxon>Bacteria</taxon>
        <taxon>Pseudomonadati</taxon>
        <taxon>Pseudomonadota</taxon>
        <taxon>Alphaproteobacteria</taxon>
        <taxon>Hyphomicrobiales</taxon>
        <taxon>Nitrobacteraceae</taxon>
        <taxon>Rhodoplanes</taxon>
    </lineage>
</organism>
<dbReference type="Proteomes" id="UP000249130">
    <property type="component" value="Unassembled WGS sequence"/>
</dbReference>
<evidence type="ECO:0000256" key="3">
    <source>
        <dbReference type="ARBA" id="ARBA00023239"/>
    </source>
</evidence>
<evidence type="ECO:0000313" key="6">
    <source>
        <dbReference type="EMBL" id="RAI44131.1"/>
    </source>
</evidence>
<keyword evidence="2" id="KW-0663">Pyridoxal phosphate</keyword>
<dbReference type="OrthoDB" id="9778118at2"/>
<evidence type="ECO:0000256" key="2">
    <source>
        <dbReference type="ARBA" id="ARBA00022898"/>
    </source>
</evidence>
<dbReference type="GO" id="GO:0006567">
    <property type="term" value="P:L-threonine catabolic process"/>
    <property type="evidence" value="ECO:0007669"/>
    <property type="project" value="TreeGrafter"/>
</dbReference>
<dbReference type="InterPro" id="IPR001926">
    <property type="entry name" value="TrpB-like_PALP"/>
</dbReference>
<proteinExistence type="predicted"/>
<evidence type="ECO:0000256" key="4">
    <source>
        <dbReference type="SAM" id="MobiDB-lite"/>
    </source>
</evidence>
<dbReference type="RefSeq" id="WP_111419058.1">
    <property type="nucleotide sequence ID" value="NZ_NPEX01000057.1"/>
</dbReference>
<gene>
    <name evidence="6" type="ORF">CH341_10845</name>
</gene>
<feature type="region of interest" description="Disordered" evidence="4">
    <location>
        <begin position="1"/>
        <end position="25"/>
    </location>
</feature>
<dbReference type="InterPro" id="IPR050147">
    <property type="entry name" value="Ser/Thr_Dehydratase"/>
</dbReference>
<evidence type="ECO:0000313" key="7">
    <source>
        <dbReference type="Proteomes" id="UP000249130"/>
    </source>
</evidence>
<accession>A0A327L103</accession>
<comment type="caution">
    <text evidence="6">The sequence shown here is derived from an EMBL/GenBank/DDBJ whole genome shotgun (WGS) entry which is preliminary data.</text>
</comment>
<dbReference type="GO" id="GO:0006565">
    <property type="term" value="P:L-serine catabolic process"/>
    <property type="evidence" value="ECO:0007669"/>
    <property type="project" value="TreeGrafter"/>
</dbReference>
<feature type="compositionally biased region" description="Polar residues" evidence="4">
    <location>
        <begin position="1"/>
        <end position="14"/>
    </location>
</feature>
<evidence type="ECO:0000259" key="5">
    <source>
        <dbReference type="Pfam" id="PF00291"/>
    </source>
</evidence>
<dbReference type="Pfam" id="PF00291">
    <property type="entry name" value="PALP"/>
    <property type="match status" value="1"/>
</dbReference>
<dbReference type="GO" id="GO:0009097">
    <property type="term" value="P:isoleucine biosynthetic process"/>
    <property type="evidence" value="ECO:0007669"/>
    <property type="project" value="TreeGrafter"/>
</dbReference>
<dbReference type="PANTHER" id="PTHR48078:SF6">
    <property type="entry name" value="L-THREONINE DEHYDRATASE CATABOLIC TDCB"/>
    <property type="match status" value="1"/>
</dbReference>
<keyword evidence="3" id="KW-0456">Lyase</keyword>
<dbReference type="GO" id="GO:0003941">
    <property type="term" value="F:L-serine ammonia-lyase activity"/>
    <property type="evidence" value="ECO:0007669"/>
    <property type="project" value="TreeGrafter"/>
</dbReference>
<name>A0A327L103_9BRAD</name>
<keyword evidence="7" id="KW-1185">Reference proteome</keyword>
<dbReference type="Gene3D" id="3.40.50.1100">
    <property type="match status" value="2"/>
</dbReference>
<dbReference type="PANTHER" id="PTHR48078">
    <property type="entry name" value="THREONINE DEHYDRATASE, MITOCHONDRIAL-RELATED"/>
    <property type="match status" value="1"/>
</dbReference>
<feature type="domain" description="Tryptophan synthase beta chain-like PALP" evidence="5">
    <location>
        <begin position="84"/>
        <end position="385"/>
    </location>
</feature>